<evidence type="ECO:0000256" key="1">
    <source>
        <dbReference type="SAM" id="MobiDB-lite"/>
    </source>
</evidence>
<dbReference type="OrthoDB" id="7699434at2759"/>
<feature type="region of interest" description="Disordered" evidence="1">
    <location>
        <begin position="1"/>
        <end position="54"/>
    </location>
</feature>
<accession>A0A6H5IRJ9</accession>
<reference evidence="2 3" key="1">
    <citation type="submission" date="2020-02" db="EMBL/GenBank/DDBJ databases">
        <authorList>
            <person name="Ferguson B K."/>
        </authorList>
    </citation>
    <scope>NUCLEOTIDE SEQUENCE [LARGE SCALE GENOMIC DNA]</scope>
</reference>
<dbReference type="Proteomes" id="UP000479190">
    <property type="component" value="Unassembled WGS sequence"/>
</dbReference>
<evidence type="ECO:0000313" key="2">
    <source>
        <dbReference type="EMBL" id="CAB0037326.1"/>
    </source>
</evidence>
<proteinExistence type="predicted"/>
<feature type="compositionally biased region" description="Polar residues" evidence="1">
    <location>
        <begin position="14"/>
        <end position="27"/>
    </location>
</feature>
<keyword evidence="3" id="KW-1185">Reference proteome</keyword>
<evidence type="ECO:0008006" key="4">
    <source>
        <dbReference type="Google" id="ProtNLM"/>
    </source>
</evidence>
<sequence>MQQKGHLKQACPNRGSSSQKQRVQSMRQQDEADGSSDDSEHSNTTNGVRSSSKHKQDFFCLKSHEVNCHKQTVKQKCADDEGNPMSPAYLMYKRELRTRFDLLRPNLEETVEAHQRAQIVARPGSRKMNFKQGDDVMIENYGVRAERRIGAEIVKKVSPFHVSYIYSIDTKYRHRDITAHIPTPDLGSRGAPASVPTEVSYNAENGVKRSWLHETRLASRRTR</sequence>
<evidence type="ECO:0000313" key="3">
    <source>
        <dbReference type="Proteomes" id="UP000479190"/>
    </source>
</evidence>
<gene>
    <name evidence="2" type="ORF">TBRA_LOCUS9159</name>
</gene>
<name>A0A6H5IRJ9_9HYME</name>
<feature type="non-terminal residue" evidence="2">
    <location>
        <position position="223"/>
    </location>
</feature>
<dbReference type="EMBL" id="CADCXV010000849">
    <property type="protein sequence ID" value="CAB0037326.1"/>
    <property type="molecule type" value="Genomic_DNA"/>
</dbReference>
<protein>
    <recommendedName>
        <fullName evidence="4">DUF5641 domain-containing protein</fullName>
    </recommendedName>
</protein>
<dbReference type="AlphaFoldDB" id="A0A6H5IRJ9"/>
<organism evidence="2 3">
    <name type="scientific">Trichogramma brassicae</name>
    <dbReference type="NCBI Taxonomy" id="86971"/>
    <lineage>
        <taxon>Eukaryota</taxon>
        <taxon>Metazoa</taxon>
        <taxon>Ecdysozoa</taxon>
        <taxon>Arthropoda</taxon>
        <taxon>Hexapoda</taxon>
        <taxon>Insecta</taxon>
        <taxon>Pterygota</taxon>
        <taxon>Neoptera</taxon>
        <taxon>Endopterygota</taxon>
        <taxon>Hymenoptera</taxon>
        <taxon>Apocrita</taxon>
        <taxon>Proctotrupomorpha</taxon>
        <taxon>Chalcidoidea</taxon>
        <taxon>Trichogrammatidae</taxon>
        <taxon>Trichogramma</taxon>
    </lineage>
</organism>